<accession>B2ZY58</accession>
<dbReference type="RefSeq" id="YP_001950056.1">
    <property type="nucleotide sequence ID" value="NC_010811.2"/>
</dbReference>
<keyword evidence="2" id="KW-1185">Reference proteome</keyword>
<sequence>MRTFVSYTVTDNVALIGDRPQVIGWLERRIKNSTAVDLTTDADQWIERVDRSLKTKFGPQYEARIMNAALLPADEWDDELILVVDVKTTGTHSTRVH</sequence>
<evidence type="ECO:0000313" key="1">
    <source>
        <dbReference type="EMBL" id="BAG41626.1"/>
    </source>
</evidence>
<organism evidence="1 2">
    <name type="scientific">Ralstonia phage phiRSL1</name>
    <dbReference type="NCBI Taxonomy" id="1980924"/>
    <lineage>
        <taxon>Viruses</taxon>
        <taxon>Duplodnaviria</taxon>
        <taxon>Heunggongvirae</taxon>
        <taxon>Uroviricota</taxon>
        <taxon>Caudoviricetes</taxon>
        <taxon>Mieseafarmvirus</taxon>
        <taxon>Mieseafarmvirus RSL1</taxon>
    </lineage>
</organism>
<dbReference type="KEGG" id="vg:6369987"/>
<proteinExistence type="predicted"/>
<dbReference type="GeneID" id="6369987"/>
<reference evidence="1 2" key="1">
    <citation type="journal article" date="2010" name="Virology">
        <title>A jumbo phage infecting the phytopathogen Ralstonia solanacearum defines a new lineage of the Myoviridae family.</title>
        <authorList>
            <person name="Yamada T."/>
            <person name="Satoh S."/>
            <person name="Ishikawa H."/>
            <person name="Fujiwara A."/>
            <person name="Kawasaki T."/>
            <person name="Fujie M."/>
            <person name="Ogata H."/>
        </authorList>
    </citation>
    <scope>NUCLEOTIDE SEQUENCE [LARGE SCALE GENOMIC DNA]</scope>
</reference>
<dbReference type="EMBL" id="AB366653">
    <property type="protein sequence ID" value="BAG41626.1"/>
    <property type="molecule type" value="Genomic_DNA"/>
</dbReference>
<protein>
    <submittedName>
        <fullName evidence="1">Uncharacterized protein</fullName>
    </submittedName>
</protein>
<evidence type="ECO:0000313" key="2">
    <source>
        <dbReference type="Proteomes" id="UP000001034"/>
    </source>
</evidence>
<name>B2ZY58_9CAUD</name>
<dbReference type="Proteomes" id="UP000001034">
    <property type="component" value="Segment"/>
</dbReference>